<accession>A0A0D1Y0N2</accession>
<dbReference type="GeneID" id="42304762"/>
<dbReference type="Proteomes" id="UP000037269">
    <property type="component" value="Unassembled WGS sequence"/>
</dbReference>
<dbReference type="GO" id="GO:0042254">
    <property type="term" value="P:ribosome biogenesis"/>
    <property type="evidence" value="ECO:0007669"/>
    <property type="project" value="UniProtKB-KW"/>
</dbReference>
<reference evidence="8 10" key="2">
    <citation type="submission" date="2016-10" db="EMBL/GenBank/DDBJ databases">
        <authorList>
            <person name="de Groot N.N."/>
        </authorList>
    </citation>
    <scope>NUCLEOTIDE SEQUENCE [LARGE SCALE GENOMIC DNA]</scope>
    <source>
        <strain evidence="8 10">DSM 2895</strain>
    </source>
</reference>
<protein>
    <recommendedName>
        <fullName evidence="6">Ribosomal processing cysteine protease Prp</fullName>
    </recommendedName>
</protein>
<dbReference type="InterPro" id="IPR007422">
    <property type="entry name" value="Peptidase_Prp"/>
</dbReference>
<dbReference type="SUPFAM" id="SSF118010">
    <property type="entry name" value="TM1457-like"/>
    <property type="match status" value="1"/>
</dbReference>
<keyword evidence="3" id="KW-0378">Hydrolase</keyword>
<dbReference type="GO" id="GO:0008234">
    <property type="term" value="F:cysteine-type peptidase activity"/>
    <property type="evidence" value="ECO:0007669"/>
    <property type="project" value="UniProtKB-KW"/>
</dbReference>
<dbReference type="EMBL" id="FNED01000017">
    <property type="protein sequence ID" value="SDJ40338.1"/>
    <property type="molecule type" value="Genomic_DNA"/>
</dbReference>
<keyword evidence="4" id="KW-0788">Thiol protease</keyword>
<comment type="similarity">
    <text evidence="5">Belongs to the Prp family.</text>
</comment>
<evidence type="ECO:0000313" key="10">
    <source>
        <dbReference type="Proteomes" id="UP000182836"/>
    </source>
</evidence>
<proteinExistence type="inferred from homology"/>
<organism evidence="7 9">
    <name type="scientific">Aneurinibacillus migulanus</name>
    <name type="common">Bacillus migulanus</name>
    <dbReference type="NCBI Taxonomy" id="47500"/>
    <lineage>
        <taxon>Bacteria</taxon>
        <taxon>Bacillati</taxon>
        <taxon>Bacillota</taxon>
        <taxon>Bacilli</taxon>
        <taxon>Bacillales</taxon>
        <taxon>Paenibacillaceae</taxon>
        <taxon>Aneurinibacillus group</taxon>
        <taxon>Aneurinibacillus</taxon>
    </lineage>
</organism>
<keyword evidence="1" id="KW-0690">Ribosome biogenesis</keyword>
<name>A0A0D1Y0N2_ANEMI</name>
<evidence type="ECO:0000313" key="7">
    <source>
        <dbReference type="EMBL" id="KON95106.1"/>
    </source>
</evidence>
<evidence type="ECO:0000256" key="6">
    <source>
        <dbReference type="ARBA" id="ARBA00044538"/>
    </source>
</evidence>
<dbReference type="PANTHER" id="PTHR39178:SF1">
    <property type="entry name" value="RIBOSOMAL-PROCESSING CYSTEINE PROTEASE PRP"/>
    <property type="match status" value="1"/>
</dbReference>
<reference evidence="7 9" key="1">
    <citation type="submission" date="2015-07" db="EMBL/GenBank/DDBJ databases">
        <title>Fjat-14205 dsm 2895.</title>
        <authorList>
            <person name="Liu B."/>
            <person name="Wang J."/>
            <person name="Zhu Y."/>
            <person name="Liu G."/>
            <person name="Chen Q."/>
            <person name="Chen Z."/>
            <person name="Lan J."/>
            <person name="Che J."/>
            <person name="Ge C."/>
            <person name="Shi H."/>
            <person name="Pan Z."/>
            <person name="Liu X."/>
        </authorList>
    </citation>
    <scope>NUCLEOTIDE SEQUENCE [LARGE SCALE GENOMIC DNA]</scope>
    <source>
        <strain evidence="7 9">DSM 2895</strain>
    </source>
</reference>
<dbReference type="Pfam" id="PF04327">
    <property type="entry name" value="Peptidase_Prp"/>
    <property type="match status" value="1"/>
</dbReference>
<dbReference type="EMBL" id="LGUG01000004">
    <property type="protein sequence ID" value="KON95106.1"/>
    <property type="molecule type" value="Genomic_DNA"/>
</dbReference>
<dbReference type="Gene3D" id="3.30.70.1490">
    <property type="entry name" value="Cysteine protease Prp"/>
    <property type="match status" value="1"/>
</dbReference>
<evidence type="ECO:0000256" key="1">
    <source>
        <dbReference type="ARBA" id="ARBA00022517"/>
    </source>
</evidence>
<evidence type="ECO:0000313" key="9">
    <source>
        <dbReference type="Proteomes" id="UP000037269"/>
    </source>
</evidence>
<evidence type="ECO:0000256" key="3">
    <source>
        <dbReference type="ARBA" id="ARBA00022801"/>
    </source>
</evidence>
<evidence type="ECO:0000313" key="8">
    <source>
        <dbReference type="EMBL" id="SDJ40338.1"/>
    </source>
</evidence>
<dbReference type="OrthoDB" id="48998at2"/>
<dbReference type="AlphaFoldDB" id="A0A0D1Y0N2"/>
<sequence length="112" mass="12045">MITVQVKRRSDDTIKEITISGHAGSAEYGQDLVCAAVSAISLGCVNAVELLLNVELPAKQGDSGFLHVQVPDAYAPELADKVQLLLEGMIASLYSVAVSHDKYVRIADKLKY</sequence>
<dbReference type="PANTHER" id="PTHR39178">
    <property type="entry name" value="HYPOTHETICAL RIBOSOME-ASSOCIATED PROTEIN"/>
    <property type="match status" value="1"/>
</dbReference>
<keyword evidence="2" id="KW-0645">Protease</keyword>
<keyword evidence="9" id="KW-1185">Reference proteome</keyword>
<evidence type="ECO:0000256" key="5">
    <source>
        <dbReference type="ARBA" id="ARBA00044503"/>
    </source>
</evidence>
<dbReference type="GO" id="GO:0006508">
    <property type="term" value="P:proteolysis"/>
    <property type="evidence" value="ECO:0007669"/>
    <property type="project" value="UniProtKB-KW"/>
</dbReference>
<evidence type="ECO:0000256" key="2">
    <source>
        <dbReference type="ARBA" id="ARBA00022670"/>
    </source>
</evidence>
<dbReference type="RefSeq" id="WP_043067341.1">
    <property type="nucleotide sequence ID" value="NZ_BJOA01000038.1"/>
</dbReference>
<dbReference type="CDD" id="cd16332">
    <property type="entry name" value="Prp-like"/>
    <property type="match status" value="1"/>
</dbReference>
<evidence type="ECO:0000256" key="4">
    <source>
        <dbReference type="ARBA" id="ARBA00022807"/>
    </source>
</evidence>
<dbReference type="PATRIC" id="fig|47500.8.peg.2397"/>
<gene>
    <name evidence="7" type="ORF">AF333_06035</name>
    <name evidence="8" type="ORF">SAMN04487909_11731</name>
</gene>
<dbReference type="Proteomes" id="UP000182836">
    <property type="component" value="Unassembled WGS sequence"/>
</dbReference>
<dbReference type="STRING" id="47500.AF333_06035"/>
<dbReference type="InterPro" id="IPR036764">
    <property type="entry name" value="Peptidase_Prp_sf"/>
</dbReference>